<feature type="non-terminal residue" evidence="1">
    <location>
        <position position="1"/>
    </location>
</feature>
<dbReference type="EMBL" id="CAJVQB010080785">
    <property type="protein sequence ID" value="CAG8845755.1"/>
    <property type="molecule type" value="Genomic_DNA"/>
</dbReference>
<proteinExistence type="predicted"/>
<sequence>TTEPKLNKVLKAEKKQNALEKHIRGTRPLKNSAIVDLLNSVKKMIDGREV</sequence>
<gene>
    <name evidence="1" type="ORF">GMARGA_LOCUS37815</name>
</gene>
<keyword evidence="2" id="KW-1185">Reference proteome</keyword>
<organism evidence="1 2">
    <name type="scientific">Gigaspora margarita</name>
    <dbReference type="NCBI Taxonomy" id="4874"/>
    <lineage>
        <taxon>Eukaryota</taxon>
        <taxon>Fungi</taxon>
        <taxon>Fungi incertae sedis</taxon>
        <taxon>Mucoromycota</taxon>
        <taxon>Glomeromycotina</taxon>
        <taxon>Glomeromycetes</taxon>
        <taxon>Diversisporales</taxon>
        <taxon>Gigasporaceae</taxon>
        <taxon>Gigaspora</taxon>
    </lineage>
</organism>
<name>A0ABN7X3N8_GIGMA</name>
<protein>
    <submittedName>
        <fullName evidence="1">9580_t:CDS:1</fullName>
    </submittedName>
</protein>
<accession>A0ABN7X3N8</accession>
<reference evidence="1 2" key="1">
    <citation type="submission" date="2021-06" db="EMBL/GenBank/DDBJ databases">
        <authorList>
            <person name="Kallberg Y."/>
            <person name="Tangrot J."/>
            <person name="Rosling A."/>
        </authorList>
    </citation>
    <scope>NUCLEOTIDE SEQUENCE [LARGE SCALE GENOMIC DNA]</scope>
    <source>
        <strain evidence="1 2">120-4 pot B 10/14</strain>
    </source>
</reference>
<evidence type="ECO:0000313" key="1">
    <source>
        <dbReference type="EMBL" id="CAG8845755.1"/>
    </source>
</evidence>
<dbReference type="Proteomes" id="UP000789901">
    <property type="component" value="Unassembled WGS sequence"/>
</dbReference>
<comment type="caution">
    <text evidence="1">The sequence shown here is derived from an EMBL/GenBank/DDBJ whole genome shotgun (WGS) entry which is preliminary data.</text>
</comment>
<evidence type="ECO:0000313" key="2">
    <source>
        <dbReference type="Proteomes" id="UP000789901"/>
    </source>
</evidence>